<keyword evidence="1" id="KW-1133">Transmembrane helix</keyword>
<dbReference type="EMBL" id="CP002304">
    <property type="protein sequence ID" value="ADQ14179.1"/>
    <property type="molecule type" value="Genomic_DNA"/>
</dbReference>
<keyword evidence="1" id="KW-0812">Transmembrane</keyword>
<dbReference type="InterPro" id="IPR045886">
    <property type="entry name" value="ThiF/MoeB/HesA"/>
</dbReference>
<protein>
    <submittedName>
        <fullName evidence="3">UBA/THIF-type NAD/FAD binding protein</fullName>
    </submittedName>
</protein>
<name>E4RMW2_HALHG</name>
<dbReference type="SUPFAM" id="SSF69572">
    <property type="entry name" value="Activating enzymes of the ubiquitin-like proteins"/>
    <property type="match status" value="1"/>
</dbReference>
<keyword evidence="1" id="KW-0472">Membrane</keyword>
<dbReference type="GO" id="GO:0004792">
    <property type="term" value="F:thiosulfate-cyanide sulfurtransferase activity"/>
    <property type="evidence" value="ECO:0007669"/>
    <property type="project" value="TreeGrafter"/>
</dbReference>
<dbReference type="InterPro" id="IPR035985">
    <property type="entry name" value="Ubiquitin-activating_enz"/>
</dbReference>
<dbReference type="STRING" id="656519.Halsa_0729"/>
<dbReference type="GO" id="GO:0008641">
    <property type="term" value="F:ubiquitin-like modifier activating enzyme activity"/>
    <property type="evidence" value="ECO:0007669"/>
    <property type="project" value="InterPro"/>
</dbReference>
<evidence type="ECO:0000313" key="3">
    <source>
        <dbReference type="EMBL" id="ADQ14179.1"/>
    </source>
</evidence>
<dbReference type="GO" id="GO:0016779">
    <property type="term" value="F:nucleotidyltransferase activity"/>
    <property type="evidence" value="ECO:0007669"/>
    <property type="project" value="TreeGrafter"/>
</dbReference>
<dbReference type="InterPro" id="IPR000594">
    <property type="entry name" value="ThiF_NAD_FAD-bd"/>
</dbReference>
<dbReference type="GO" id="GO:0005737">
    <property type="term" value="C:cytoplasm"/>
    <property type="evidence" value="ECO:0007669"/>
    <property type="project" value="TreeGrafter"/>
</dbReference>
<dbReference type="CDD" id="cd00757">
    <property type="entry name" value="ThiF_MoeB_HesA_family"/>
    <property type="match status" value="1"/>
</dbReference>
<dbReference type="Gene3D" id="3.40.50.720">
    <property type="entry name" value="NAD(P)-binding Rossmann-like Domain"/>
    <property type="match status" value="1"/>
</dbReference>
<dbReference type="OrthoDB" id="9804286at2"/>
<dbReference type="eggNOG" id="COG0476">
    <property type="taxonomic scope" value="Bacteria"/>
</dbReference>
<dbReference type="PANTHER" id="PTHR10953:SF102">
    <property type="entry name" value="ADENYLYLTRANSFERASE AND SULFURTRANSFERASE MOCS3"/>
    <property type="match status" value="1"/>
</dbReference>
<reference evidence="3 4" key="2">
    <citation type="journal article" date="2011" name="J. Bacteriol.">
        <title>Complete Genome Sequence of the Haloalkaliphilic, Hydrogen Producing Halanaerobium hydrogenoformans.</title>
        <authorList>
            <person name="Brown S.D."/>
            <person name="Begemann M.B."/>
            <person name="Mormile M.R."/>
            <person name="Wall J.D."/>
            <person name="Han C.S."/>
            <person name="Goodwin L.A."/>
            <person name="Pitluck S."/>
            <person name="Land M.L."/>
            <person name="Hauser L.J."/>
            <person name="Elias D.A."/>
        </authorList>
    </citation>
    <scope>NUCLEOTIDE SEQUENCE [LARGE SCALE GENOMIC DNA]</scope>
    <source>
        <strain evidence="4">sapolanicus</strain>
    </source>
</reference>
<dbReference type="Proteomes" id="UP000007434">
    <property type="component" value="Chromosome"/>
</dbReference>
<reference evidence="3 4" key="1">
    <citation type="submission" date="2010-11" db="EMBL/GenBank/DDBJ databases">
        <title>Complete sequence of Halanaerobium sp. sapolanicus.</title>
        <authorList>
            <consortium name="US DOE Joint Genome Institute"/>
            <person name="Lucas S."/>
            <person name="Copeland A."/>
            <person name="Lapidus A."/>
            <person name="Cheng J.-F."/>
            <person name="Bruce D."/>
            <person name="Goodwin L."/>
            <person name="Pitluck S."/>
            <person name="Davenport K."/>
            <person name="Detter J.C."/>
            <person name="Han C."/>
            <person name="Tapia R."/>
            <person name="Land M."/>
            <person name="Hauser L."/>
            <person name="Jeffries C."/>
            <person name="Kyrpides N."/>
            <person name="Ivanova N."/>
            <person name="Mikhailova N."/>
            <person name="Begemann M.B."/>
            <person name="Mormile M.R."/>
            <person name="Wall J.D."/>
            <person name="Elias D.A."/>
            <person name="Woyke T."/>
        </authorList>
    </citation>
    <scope>NUCLEOTIDE SEQUENCE [LARGE SCALE GENOMIC DNA]</scope>
    <source>
        <strain evidence="4">sapolanicus</strain>
    </source>
</reference>
<accession>E4RMW2</accession>
<feature type="domain" description="THIF-type NAD/FAD binding fold" evidence="2">
    <location>
        <begin position="7"/>
        <end position="222"/>
    </location>
</feature>
<proteinExistence type="predicted"/>
<evidence type="ECO:0000313" key="4">
    <source>
        <dbReference type="Proteomes" id="UP000007434"/>
    </source>
</evidence>
<dbReference type="RefSeq" id="WP_013405271.1">
    <property type="nucleotide sequence ID" value="NC_014654.1"/>
</dbReference>
<organism evidence="3 4">
    <name type="scientific">Halanaerobium hydrogeniformans</name>
    <name type="common">Halanaerobium sp. (strain sapolanicus)</name>
    <dbReference type="NCBI Taxonomy" id="656519"/>
    <lineage>
        <taxon>Bacteria</taxon>
        <taxon>Bacillati</taxon>
        <taxon>Bacillota</taxon>
        <taxon>Clostridia</taxon>
        <taxon>Halanaerobiales</taxon>
        <taxon>Halanaerobiaceae</taxon>
        <taxon>Halanaerobium</taxon>
    </lineage>
</organism>
<evidence type="ECO:0000256" key="1">
    <source>
        <dbReference type="SAM" id="Phobius"/>
    </source>
</evidence>
<dbReference type="KEGG" id="has:Halsa_0729"/>
<evidence type="ECO:0000259" key="2">
    <source>
        <dbReference type="Pfam" id="PF00899"/>
    </source>
</evidence>
<sequence length="223" mass="25498">MREYLKRQKKLFSSEERKIMAGLNVMLAGTGGLGTNLAVQLQRIGVNKIYLYDYDKVEVSNLNRQICYGRDDIGKAKVDCAAEFLKKFKLDTEIVAKNEKIREDMELPDDLDIIFDALDNFNTRFIVDKLAQKYELPFIHAGVENFFAQIMLILPESEKRLKDIFAGAEKDEVPAVFSPAVTIAASFQVLEALKYLLGRDNYLSDSILHLDFMNSEIEKIELK</sequence>
<feature type="transmembrane region" description="Helical" evidence="1">
    <location>
        <begin position="21"/>
        <end position="39"/>
    </location>
</feature>
<dbReference type="HOGENOM" id="CLU_013325_10_4_9"/>
<keyword evidence="4" id="KW-1185">Reference proteome</keyword>
<dbReference type="AlphaFoldDB" id="E4RMW2"/>
<dbReference type="PANTHER" id="PTHR10953">
    <property type="entry name" value="UBIQUITIN-ACTIVATING ENZYME E1"/>
    <property type="match status" value="1"/>
</dbReference>
<gene>
    <name evidence="3" type="ordered locus">Halsa_0729</name>
</gene>
<dbReference type="Pfam" id="PF00899">
    <property type="entry name" value="ThiF"/>
    <property type="match status" value="1"/>
</dbReference>